<dbReference type="EMBL" id="AEVG01000063">
    <property type="protein sequence ID" value="EFX91974.1"/>
    <property type="molecule type" value="Genomic_DNA"/>
</dbReference>
<evidence type="ECO:0000313" key="3">
    <source>
        <dbReference type="Proteomes" id="UP000005467"/>
    </source>
</evidence>
<keyword evidence="3" id="KW-1185">Reference proteome</keyword>
<gene>
    <name evidence="2" type="ORF">HMPREF0027_0955</name>
</gene>
<reference evidence="2 3" key="1">
    <citation type="submission" date="2011-01" db="EMBL/GenBank/DDBJ databases">
        <authorList>
            <person name="Muzny D."/>
            <person name="Qin X."/>
            <person name="Deng J."/>
            <person name="Jiang H."/>
            <person name="Liu Y."/>
            <person name="Qu J."/>
            <person name="Song X.-Z."/>
            <person name="Zhang L."/>
            <person name="Thornton R."/>
            <person name="Coyle M."/>
            <person name="Francisco L."/>
            <person name="Jackson L."/>
            <person name="Javaid M."/>
            <person name="Korchina V."/>
            <person name="Kovar C."/>
            <person name="Mata R."/>
            <person name="Mathew T."/>
            <person name="Ngo R."/>
            <person name="Nguyen L."/>
            <person name="Nguyen N."/>
            <person name="Okwuonu G."/>
            <person name="Ongeri F."/>
            <person name="Pham C."/>
            <person name="Simmons D."/>
            <person name="Wilczek-Boney K."/>
            <person name="Hale W."/>
            <person name="Jakkamsetti A."/>
            <person name="Pham P."/>
            <person name="Ruth R."/>
            <person name="San Lucas F."/>
            <person name="Warren J."/>
            <person name="Zhang J."/>
            <person name="Zhao Z."/>
            <person name="Zhou C."/>
            <person name="Zhu D."/>
            <person name="Lee S."/>
            <person name="Bess C."/>
            <person name="Blankenburg K."/>
            <person name="Forbes L."/>
            <person name="Fu Q."/>
            <person name="Gubbala S."/>
            <person name="Hirani K."/>
            <person name="Jayaseelan J.C."/>
            <person name="Lara F."/>
            <person name="Munidasa M."/>
            <person name="Palculict T."/>
            <person name="Patil S."/>
            <person name="Pu L.-L."/>
            <person name="Saada N."/>
            <person name="Tang L."/>
            <person name="Weissenberger G."/>
            <person name="Zhu Y."/>
            <person name="Hemphill L."/>
            <person name="Shang Y."/>
            <person name="Youmans B."/>
            <person name="Ayvaz T."/>
            <person name="Ross M."/>
            <person name="Santibanez J."/>
            <person name="Aqrawi P."/>
            <person name="Gross S."/>
            <person name="Joshi V."/>
            <person name="Fowler G."/>
            <person name="Nazareth L."/>
            <person name="Reid J."/>
            <person name="Worley K."/>
            <person name="Petrosino J."/>
            <person name="Highlander S."/>
            <person name="Gibbs R."/>
        </authorList>
    </citation>
    <scope>NUCLEOTIDE SEQUENCE [LARGE SCALE GENOMIC DNA]</scope>
    <source>
        <strain evidence="2 3">ATCC 25976</strain>
    </source>
</reference>
<dbReference type="AlphaFoldDB" id="E8KGI8"/>
<evidence type="ECO:0000313" key="2">
    <source>
        <dbReference type="EMBL" id="EFX91974.1"/>
    </source>
</evidence>
<sequence length="488" mass="55474">MLFYILHSLKISFIFVVNKMDAFDPEAGENVEAALGRVTEYLKNNGIENPLIYSVSANLTRLLRKRAETPDLLTHKERGDLAAMEDLFNGEPTMDLVQYMPLTSSTRRNLEAKALPEVLAHSGLPAIESMIDEYIDKYNLPNRVNRAYQALSEAIRISSDENNLAIELEKHSKDAEAIEMQLKKLVANKDHFAKAQAKMDTVIKDKKSLYPSKAISKIDEAEGEIRQKIFRFQDEFIGSGDELTPKQAERKIKMLTENINFESSRLINSLENVILEAQEITQDKLGKVFNDYVKDLFEGLDGIPLPVLDSLKTQVGNIATITGLGLDSGEIQERVTTERVKTGTTWKSVKVGTREVSTSKWWNPFSWGAKTVNFYEDREVDVYEDVEKRTEYVDADALWENREFEISHYFNQLTQAAAQKEQDDTEAYALAFKNFMEKEFDVKFKAIIADLQAKTADKAQIEKLATEAKEKLARINVFKAELDEVLAL</sequence>
<feature type="coiled-coil region" evidence="1">
    <location>
        <begin position="451"/>
        <end position="481"/>
    </location>
</feature>
<evidence type="ECO:0000256" key="1">
    <source>
        <dbReference type="SAM" id="Coils"/>
    </source>
</evidence>
<keyword evidence="1" id="KW-0175">Coiled coil</keyword>
<dbReference type="Proteomes" id="UP000005467">
    <property type="component" value="Unassembled WGS sequence"/>
</dbReference>
<dbReference type="InterPro" id="IPR027417">
    <property type="entry name" value="P-loop_NTPase"/>
</dbReference>
<dbReference type="HOGENOM" id="CLU_558560_0_0_6"/>
<proteinExistence type="predicted"/>
<organism evidence="2 3">
    <name type="scientific">Actinobacillus ureae ATCC 25976</name>
    <dbReference type="NCBI Taxonomy" id="887324"/>
    <lineage>
        <taxon>Bacteria</taxon>
        <taxon>Pseudomonadati</taxon>
        <taxon>Pseudomonadota</taxon>
        <taxon>Gammaproteobacteria</taxon>
        <taxon>Pasteurellales</taxon>
        <taxon>Pasteurellaceae</taxon>
        <taxon>Actinobacillus</taxon>
    </lineage>
</organism>
<comment type="caution">
    <text evidence="2">The sequence shown here is derived from an EMBL/GenBank/DDBJ whole genome shotgun (WGS) entry which is preliminary data.</text>
</comment>
<dbReference type="Gene3D" id="3.40.50.300">
    <property type="entry name" value="P-loop containing nucleotide triphosphate hydrolases"/>
    <property type="match status" value="1"/>
</dbReference>
<accession>E8KGI8</accession>
<protein>
    <submittedName>
        <fullName evidence="2">Uncharacterized protein</fullName>
    </submittedName>
</protein>
<name>E8KGI8_9PAST</name>